<dbReference type="PANTHER" id="PTHR38042:SF1">
    <property type="entry name" value="UROPORPHYRINOGEN-III SYNTHASE, CHLOROPLASTIC"/>
    <property type="match status" value="1"/>
</dbReference>
<dbReference type="Pfam" id="PF02602">
    <property type="entry name" value="HEM4"/>
    <property type="match status" value="1"/>
</dbReference>
<evidence type="ECO:0000256" key="5">
    <source>
        <dbReference type="ARBA" id="ARBA00023244"/>
    </source>
</evidence>
<evidence type="ECO:0000256" key="8">
    <source>
        <dbReference type="ARBA" id="ARBA00048617"/>
    </source>
</evidence>
<evidence type="ECO:0000256" key="7">
    <source>
        <dbReference type="ARBA" id="ARBA00032649"/>
    </source>
</evidence>
<feature type="non-terminal residue" evidence="10">
    <location>
        <position position="194"/>
    </location>
</feature>
<dbReference type="InterPro" id="IPR039793">
    <property type="entry name" value="UROS/Hem4"/>
</dbReference>
<evidence type="ECO:0000313" key="10">
    <source>
        <dbReference type="EMBL" id="SVE53517.1"/>
    </source>
</evidence>
<sequence>MHIVITRPKEDSLQLIERLIKLGHTVTHLPVIKVERLETKKINFQNYKAVIFTSANAVKFLNIDKFDSKIKCYCVGKTTEFKARQVGFINTYSSEGTVDSLIELIIRSFENKSGKLLYLSSEFISKDLDIDLTNAGFTIDRVSNYTTSPVEEIDKNIIDLLKKKSPDAIFVYSSKSAKNLFNLINKYSLLNVVT</sequence>
<dbReference type="AlphaFoldDB" id="A0A383E9K2"/>
<dbReference type="EMBL" id="UINC01224062">
    <property type="protein sequence ID" value="SVE53517.1"/>
    <property type="molecule type" value="Genomic_DNA"/>
</dbReference>
<feature type="domain" description="Tetrapyrrole biosynthesis uroporphyrinogen III synthase" evidence="9">
    <location>
        <begin position="15"/>
        <end position="187"/>
    </location>
</feature>
<evidence type="ECO:0000256" key="6">
    <source>
        <dbReference type="ARBA" id="ARBA00031702"/>
    </source>
</evidence>
<proteinExistence type="inferred from homology"/>
<dbReference type="GO" id="GO:0006780">
    <property type="term" value="P:uroporphyrinogen III biosynthetic process"/>
    <property type="evidence" value="ECO:0007669"/>
    <property type="project" value="InterPro"/>
</dbReference>
<comment type="pathway">
    <text evidence="1">Porphyrin-containing compound metabolism; protoporphyrin-IX biosynthesis; coproporphyrinogen-III from 5-aminolevulinate: step 3/4.</text>
</comment>
<accession>A0A383E9K2</accession>
<reference evidence="10" key="1">
    <citation type="submission" date="2018-05" db="EMBL/GenBank/DDBJ databases">
        <authorList>
            <person name="Lanie J.A."/>
            <person name="Ng W.-L."/>
            <person name="Kazmierczak K.M."/>
            <person name="Andrzejewski T.M."/>
            <person name="Davidsen T.M."/>
            <person name="Wayne K.J."/>
            <person name="Tettelin H."/>
            <person name="Glass J.I."/>
            <person name="Rusch D."/>
            <person name="Podicherti R."/>
            <person name="Tsui H.-C.T."/>
            <person name="Winkler M.E."/>
        </authorList>
    </citation>
    <scope>NUCLEOTIDE SEQUENCE</scope>
</reference>
<keyword evidence="4" id="KW-0456">Lyase</keyword>
<organism evidence="10">
    <name type="scientific">marine metagenome</name>
    <dbReference type="NCBI Taxonomy" id="408172"/>
    <lineage>
        <taxon>unclassified sequences</taxon>
        <taxon>metagenomes</taxon>
        <taxon>ecological metagenomes</taxon>
    </lineage>
</organism>
<evidence type="ECO:0000256" key="3">
    <source>
        <dbReference type="ARBA" id="ARBA00013109"/>
    </source>
</evidence>
<comment type="catalytic activity">
    <reaction evidence="8">
        <text>hydroxymethylbilane = uroporphyrinogen III + H2O</text>
        <dbReference type="Rhea" id="RHEA:18965"/>
        <dbReference type="ChEBI" id="CHEBI:15377"/>
        <dbReference type="ChEBI" id="CHEBI:57308"/>
        <dbReference type="ChEBI" id="CHEBI:57845"/>
        <dbReference type="EC" id="4.2.1.75"/>
    </reaction>
</comment>
<dbReference type="SUPFAM" id="SSF69618">
    <property type="entry name" value="HemD-like"/>
    <property type="match status" value="1"/>
</dbReference>
<dbReference type="InterPro" id="IPR003754">
    <property type="entry name" value="4pyrrol_synth_uPrphyn_synth"/>
</dbReference>
<evidence type="ECO:0000256" key="1">
    <source>
        <dbReference type="ARBA" id="ARBA00004772"/>
    </source>
</evidence>
<protein>
    <recommendedName>
        <fullName evidence="3">uroporphyrinogen-III synthase</fullName>
        <ecNumber evidence="3">4.2.1.75</ecNumber>
    </recommendedName>
    <alternativeName>
        <fullName evidence="7">Hydroxymethylbilane hydrolyase [cyclizing]</fullName>
    </alternativeName>
    <alternativeName>
        <fullName evidence="6">Uroporphyrinogen-III cosynthase</fullName>
    </alternativeName>
</protein>
<evidence type="ECO:0000256" key="4">
    <source>
        <dbReference type="ARBA" id="ARBA00023239"/>
    </source>
</evidence>
<dbReference type="GO" id="GO:0004852">
    <property type="term" value="F:uroporphyrinogen-III synthase activity"/>
    <property type="evidence" value="ECO:0007669"/>
    <property type="project" value="UniProtKB-EC"/>
</dbReference>
<dbReference type="CDD" id="cd06578">
    <property type="entry name" value="HemD"/>
    <property type="match status" value="1"/>
</dbReference>
<evidence type="ECO:0000259" key="9">
    <source>
        <dbReference type="Pfam" id="PF02602"/>
    </source>
</evidence>
<dbReference type="InterPro" id="IPR036108">
    <property type="entry name" value="4pyrrol_syn_uPrphyn_synt_sf"/>
</dbReference>
<dbReference type="PANTHER" id="PTHR38042">
    <property type="entry name" value="UROPORPHYRINOGEN-III SYNTHASE, CHLOROPLASTIC"/>
    <property type="match status" value="1"/>
</dbReference>
<name>A0A383E9K2_9ZZZZ</name>
<gene>
    <name evidence="10" type="ORF">METZ01_LOCUS506371</name>
</gene>
<dbReference type="Gene3D" id="3.40.50.10090">
    <property type="match status" value="2"/>
</dbReference>
<dbReference type="EC" id="4.2.1.75" evidence="3"/>
<comment type="similarity">
    <text evidence="2">Belongs to the uroporphyrinogen-III synthase family.</text>
</comment>
<keyword evidence="5" id="KW-0627">Porphyrin biosynthesis</keyword>
<evidence type="ECO:0000256" key="2">
    <source>
        <dbReference type="ARBA" id="ARBA00008133"/>
    </source>
</evidence>